<comment type="catalytic activity">
    <reaction evidence="1">
        <text>alpha,alpha-trehalose + H2O = alpha-D-glucose + beta-D-glucose</text>
        <dbReference type="Rhea" id="RHEA:32675"/>
        <dbReference type="ChEBI" id="CHEBI:15377"/>
        <dbReference type="ChEBI" id="CHEBI:15903"/>
        <dbReference type="ChEBI" id="CHEBI:16551"/>
        <dbReference type="ChEBI" id="CHEBI:17925"/>
        <dbReference type="EC" id="3.2.1.28"/>
    </reaction>
</comment>
<reference evidence="7 8" key="1">
    <citation type="submission" date="2023-10" db="EMBL/GenBank/DDBJ databases">
        <title>Genomes of two closely related lineages of the louse Polyplax serrata with different host specificities.</title>
        <authorList>
            <person name="Martinu J."/>
            <person name="Tarabai H."/>
            <person name="Stefka J."/>
            <person name="Hypsa V."/>
        </authorList>
    </citation>
    <scope>NUCLEOTIDE SEQUENCE [LARGE SCALE GENOMIC DNA]</scope>
    <source>
        <strain evidence="7">HR10_N</strain>
    </source>
</reference>
<dbReference type="EC" id="3.2.1.28" evidence="3"/>
<evidence type="ECO:0000256" key="1">
    <source>
        <dbReference type="ARBA" id="ARBA00001576"/>
    </source>
</evidence>
<evidence type="ECO:0000256" key="5">
    <source>
        <dbReference type="ARBA" id="ARBA00030473"/>
    </source>
</evidence>
<dbReference type="Pfam" id="PF01204">
    <property type="entry name" value="Trehalase"/>
    <property type="match status" value="1"/>
</dbReference>
<dbReference type="GO" id="GO:0005993">
    <property type="term" value="P:trehalose catabolic process"/>
    <property type="evidence" value="ECO:0007669"/>
    <property type="project" value="TreeGrafter"/>
</dbReference>
<evidence type="ECO:0000256" key="2">
    <source>
        <dbReference type="ARBA" id="ARBA00005615"/>
    </source>
</evidence>
<dbReference type="InterPro" id="IPR008928">
    <property type="entry name" value="6-hairpin_glycosidase_sf"/>
</dbReference>
<evidence type="ECO:0000256" key="3">
    <source>
        <dbReference type="ARBA" id="ARBA00012757"/>
    </source>
</evidence>
<dbReference type="Gene3D" id="1.50.10.10">
    <property type="match status" value="1"/>
</dbReference>
<dbReference type="InterPro" id="IPR001661">
    <property type="entry name" value="Glyco_hydro_37"/>
</dbReference>
<dbReference type="Proteomes" id="UP001372834">
    <property type="component" value="Unassembled WGS sequence"/>
</dbReference>
<dbReference type="PANTHER" id="PTHR23403:SF1">
    <property type="entry name" value="TREHALASE"/>
    <property type="match status" value="1"/>
</dbReference>
<name>A0AAN8RSY9_POLSC</name>
<comment type="similarity">
    <text evidence="2">Belongs to the glycosyl hydrolase 37 family.</text>
</comment>
<gene>
    <name evidence="7" type="ORF">RUM43_012435</name>
</gene>
<protein>
    <recommendedName>
        <fullName evidence="4">Trehalase</fullName>
        <ecNumber evidence="3">3.2.1.28</ecNumber>
    </recommendedName>
    <alternativeName>
        <fullName evidence="5">Alpha,alpha-trehalase</fullName>
    </alternativeName>
    <alternativeName>
        <fullName evidence="6">Alpha,alpha-trehalose glucohydrolase</fullName>
    </alternativeName>
</protein>
<sequence length="128" mass="14427">MWVPHSIQNRGVKHSKPTEFRYQKLTTGSLREQITIASGYQAKYDAETPGRYGGGGEYIVQAGFGWTNGAIMELLNTYGAELRCTDKDICEMSGPLSKENRRQLDGEWLSVKNLAKSQLIRQKNKELS</sequence>
<dbReference type="GO" id="GO:0004555">
    <property type="term" value="F:alpha,alpha-trehalase activity"/>
    <property type="evidence" value="ECO:0007669"/>
    <property type="project" value="UniProtKB-EC"/>
</dbReference>
<comment type="caution">
    <text evidence="7">The sequence shown here is derived from an EMBL/GenBank/DDBJ whole genome shotgun (WGS) entry which is preliminary data.</text>
</comment>
<evidence type="ECO:0000313" key="8">
    <source>
        <dbReference type="Proteomes" id="UP001372834"/>
    </source>
</evidence>
<dbReference type="EMBL" id="JAWJWE010000040">
    <property type="protein sequence ID" value="KAK6619678.1"/>
    <property type="molecule type" value="Genomic_DNA"/>
</dbReference>
<organism evidence="7 8">
    <name type="scientific">Polyplax serrata</name>
    <name type="common">Common mouse louse</name>
    <dbReference type="NCBI Taxonomy" id="468196"/>
    <lineage>
        <taxon>Eukaryota</taxon>
        <taxon>Metazoa</taxon>
        <taxon>Ecdysozoa</taxon>
        <taxon>Arthropoda</taxon>
        <taxon>Hexapoda</taxon>
        <taxon>Insecta</taxon>
        <taxon>Pterygota</taxon>
        <taxon>Neoptera</taxon>
        <taxon>Paraneoptera</taxon>
        <taxon>Psocodea</taxon>
        <taxon>Troctomorpha</taxon>
        <taxon>Phthiraptera</taxon>
        <taxon>Anoplura</taxon>
        <taxon>Polyplacidae</taxon>
        <taxon>Polyplax</taxon>
    </lineage>
</organism>
<dbReference type="SUPFAM" id="SSF48208">
    <property type="entry name" value="Six-hairpin glycosidases"/>
    <property type="match status" value="1"/>
</dbReference>
<proteinExistence type="inferred from homology"/>
<dbReference type="InterPro" id="IPR012341">
    <property type="entry name" value="6hp_glycosidase-like_sf"/>
</dbReference>
<evidence type="ECO:0000313" key="7">
    <source>
        <dbReference type="EMBL" id="KAK6619678.1"/>
    </source>
</evidence>
<evidence type="ECO:0000256" key="6">
    <source>
        <dbReference type="ARBA" id="ARBA00031637"/>
    </source>
</evidence>
<dbReference type="AlphaFoldDB" id="A0AAN8RSY9"/>
<accession>A0AAN8RSY9</accession>
<evidence type="ECO:0000256" key="4">
    <source>
        <dbReference type="ARBA" id="ARBA00019905"/>
    </source>
</evidence>
<dbReference type="PANTHER" id="PTHR23403">
    <property type="entry name" value="TREHALASE"/>
    <property type="match status" value="1"/>
</dbReference>